<evidence type="ECO:0000256" key="1">
    <source>
        <dbReference type="ARBA" id="ARBA00003474"/>
    </source>
</evidence>
<evidence type="ECO:0000259" key="8">
    <source>
        <dbReference type="PROSITE" id="PS51074"/>
    </source>
</evidence>
<feature type="domain" description="J" evidence="7">
    <location>
        <begin position="3"/>
        <end position="82"/>
    </location>
</feature>
<evidence type="ECO:0000256" key="6">
    <source>
        <dbReference type="ARBA" id="ARBA00023004"/>
    </source>
</evidence>
<dbReference type="InterPro" id="IPR036869">
    <property type="entry name" value="J_dom_sf"/>
</dbReference>
<dbReference type="InterPro" id="IPR036671">
    <property type="entry name" value="DPH_MB_sf"/>
</dbReference>
<gene>
    <name evidence="9" type="primary">DNAJC24</name>
    <name evidence="9" type="ORF">IWQ62_003958</name>
</gene>
<accession>A0A9W8E157</accession>
<proteinExistence type="inferred from homology"/>
<dbReference type="OrthoDB" id="445556at2759"/>
<dbReference type="CDD" id="cd06257">
    <property type="entry name" value="DnaJ"/>
    <property type="match status" value="1"/>
</dbReference>
<evidence type="ECO:0000256" key="2">
    <source>
        <dbReference type="ARBA" id="ARBA00006169"/>
    </source>
</evidence>
<keyword evidence="5" id="KW-0862">Zinc</keyword>
<protein>
    <recommendedName>
        <fullName evidence="3">Diphthamide biosynthesis protein 4</fullName>
    </recommendedName>
</protein>
<dbReference type="Gene3D" id="1.10.287.110">
    <property type="entry name" value="DnaJ domain"/>
    <property type="match status" value="1"/>
</dbReference>
<dbReference type="PRINTS" id="PR00625">
    <property type="entry name" value="JDOMAIN"/>
</dbReference>
<evidence type="ECO:0000256" key="3">
    <source>
        <dbReference type="ARBA" id="ARBA00021797"/>
    </source>
</evidence>
<dbReference type="InterPro" id="IPR001623">
    <property type="entry name" value="DnaJ_domain"/>
</dbReference>
<keyword evidence="10" id="KW-1185">Reference proteome</keyword>
<keyword evidence="4" id="KW-0479">Metal-binding</keyword>
<dbReference type="InterPro" id="IPR007872">
    <property type="entry name" value="DPH_MB_dom"/>
</dbReference>
<keyword evidence="6" id="KW-0408">Iron</keyword>
<evidence type="ECO:0000256" key="5">
    <source>
        <dbReference type="ARBA" id="ARBA00022833"/>
    </source>
</evidence>
<evidence type="ECO:0000313" key="9">
    <source>
        <dbReference type="EMBL" id="KAJ1961174.1"/>
    </source>
</evidence>
<dbReference type="GO" id="GO:0001671">
    <property type="term" value="F:ATPase activator activity"/>
    <property type="evidence" value="ECO:0007669"/>
    <property type="project" value="TreeGrafter"/>
</dbReference>
<dbReference type="PANTHER" id="PTHR45255:SF1">
    <property type="entry name" value="DNAJ HOMOLOG SUBFAMILY C MEMBER 24"/>
    <property type="match status" value="1"/>
</dbReference>
<feature type="domain" description="DPH-type MB" evidence="8">
    <location>
        <begin position="93"/>
        <end position="149"/>
    </location>
</feature>
<dbReference type="Pfam" id="PF00226">
    <property type="entry name" value="DnaJ"/>
    <property type="match status" value="1"/>
</dbReference>
<dbReference type="AlphaFoldDB" id="A0A9W8E157"/>
<sequence length="157" mass="18115">MYTHYDYLQVAPDASLAELKRAYQQRVLRTHPDKVQQRGQAIPLGTTETKQDTGEAELFQRIHLAWQVLRVPEKRRDYDIYLQELEAQSHGVIHDEVHLDELTYDAEEHIYIQPCRCGGEYALADQDISIGADIALCSNCSLRLKVNYTWDSELPTP</sequence>
<dbReference type="Gene3D" id="3.10.660.10">
    <property type="entry name" value="DPH Zinc finger"/>
    <property type="match status" value="1"/>
</dbReference>
<reference evidence="9" key="1">
    <citation type="submission" date="2022-07" db="EMBL/GenBank/DDBJ databases">
        <title>Phylogenomic reconstructions and comparative analyses of Kickxellomycotina fungi.</title>
        <authorList>
            <person name="Reynolds N.K."/>
            <person name="Stajich J.E."/>
            <person name="Barry K."/>
            <person name="Grigoriev I.V."/>
            <person name="Crous P."/>
            <person name="Smith M.E."/>
        </authorList>
    </citation>
    <scope>NUCLEOTIDE SEQUENCE</scope>
    <source>
        <strain evidence="9">RSA 1196</strain>
    </source>
</reference>
<name>A0A9W8E157_9FUNG</name>
<dbReference type="GO" id="GO:0008198">
    <property type="term" value="F:ferrous iron binding"/>
    <property type="evidence" value="ECO:0007669"/>
    <property type="project" value="TreeGrafter"/>
</dbReference>
<dbReference type="PANTHER" id="PTHR45255">
    <property type="entry name" value="DNAJ HOMOLOG SUBFAMILY C MEMBER 24"/>
    <property type="match status" value="1"/>
</dbReference>
<dbReference type="EMBL" id="JANBPY010001185">
    <property type="protein sequence ID" value="KAJ1961174.1"/>
    <property type="molecule type" value="Genomic_DNA"/>
</dbReference>
<evidence type="ECO:0000313" key="10">
    <source>
        <dbReference type="Proteomes" id="UP001150925"/>
    </source>
</evidence>
<dbReference type="SUPFAM" id="SSF144217">
    <property type="entry name" value="CSL zinc finger"/>
    <property type="match status" value="1"/>
</dbReference>
<comment type="caution">
    <text evidence="9">The sequence shown here is derived from an EMBL/GenBank/DDBJ whole genome shotgun (WGS) entry which is preliminary data.</text>
</comment>
<dbReference type="Proteomes" id="UP001150925">
    <property type="component" value="Unassembled WGS sequence"/>
</dbReference>
<dbReference type="PROSITE" id="PS50076">
    <property type="entry name" value="DNAJ_2"/>
    <property type="match status" value="1"/>
</dbReference>
<dbReference type="SUPFAM" id="SSF46565">
    <property type="entry name" value="Chaperone J-domain"/>
    <property type="match status" value="1"/>
</dbReference>
<organism evidence="9 10">
    <name type="scientific">Dispira parvispora</name>
    <dbReference type="NCBI Taxonomy" id="1520584"/>
    <lineage>
        <taxon>Eukaryota</taxon>
        <taxon>Fungi</taxon>
        <taxon>Fungi incertae sedis</taxon>
        <taxon>Zoopagomycota</taxon>
        <taxon>Kickxellomycotina</taxon>
        <taxon>Dimargaritomycetes</taxon>
        <taxon>Dimargaritales</taxon>
        <taxon>Dimargaritaceae</taxon>
        <taxon>Dispira</taxon>
    </lineage>
</organism>
<comment type="similarity">
    <text evidence="2">Belongs to the DPH4 family.</text>
</comment>
<dbReference type="PROSITE" id="PS51074">
    <property type="entry name" value="DPH_MB"/>
    <property type="match status" value="1"/>
</dbReference>
<comment type="function">
    <text evidence="1">Required for the first step of diphthamide biosynthesis, the transfer of 3-amino-3-carboxypropyl from S-adenosyl-L-methionine to a histidine residue. Diphthamide is a post-translational modification of histidine which occurs in elongation factor 2.</text>
</comment>
<evidence type="ECO:0000256" key="4">
    <source>
        <dbReference type="ARBA" id="ARBA00022723"/>
    </source>
</evidence>
<dbReference type="Pfam" id="PF05207">
    <property type="entry name" value="Zn_ribbon_CSL"/>
    <property type="match status" value="1"/>
</dbReference>
<dbReference type="SMART" id="SM00271">
    <property type="entry name" value="DnaJ"/>
    <property type="match status" value="1"/>
</dbReference>
<evidence type="ECO:0000259" key="7">
    <source>
        <dbReference type="PROSITE" id="PS50076"/>
    </source>
</evidence>